<dbReference type="InParanoid" id="A0A2J6TBN6"/>
<keyword evidence="3" id="KW-1185">Reference proteome</keyword>
<sequence>MGAQAASPPLLQIINSQMEQALLHELKNALRGQLEARAEGKGASVAAAWGDDGREQARNEDAIIRDKMSRMSRTSQDDQGWFLKLCSELKVDVTQRRWSGLSTASYRAPGAQQEGLPRAGGQEGRKTGTCSVVPSLGVLDTLGLPAGEVPRSWWSHTTVKVTSYNVCCTEYCTETTDRTTDFPSIHSPPAPSTSLPTLDSLSHTRGAVALGGASRTSRTSSGADNIKSPGRRRRDASVLARRHASVLIRHSEL</sequence>
<feature type="compositionally biased region" description="Low complexity" evidence="1">
    <location>
        <begin position="211"/>
        <end position="223"/>
    </location>
</feature>
<feature type="region of interest" description="Disordered" evidence="1">
    <location>
        <begin position="104"/>
        <end position="127"/>
    </location>
</feature>
<feature type="region of interest" description="Disordered" evidence="1">
    <location>
        <begin position="210"/>
        <end position="238"/>
    </location>
</feature>
<reference evidence="2 3" key="1">
    <citation type="submission" date="2016-04" db="EMBL/GenBank/DDBJ databases">
        <title>A degradative enzymes factory behind the ericoid mycorrhizal symbiosis.</title>
        <authorList>
            <consortium name="DOE Joint Genome Institute"/>
            <person name="Martino E."/>
            <person name="Morin E."/>
            <person name="Grelet G."/>
            <person name="Kuo A."/>
            <person name="Kohler A."/>
            <person name="Daghino S."/>
            <person name="Barry K."/>
            <person name="Choi C."/>
            <person name="Cichocki N."/>
            <person name="Clum A."/>
            <person name="Copeland A."/>
            <person name="Hainaut M."/>
            <person name="Haridas S."/>
            <person name="Labutti K."/>
            <person name="Lindquist E."/>
            <person name="Lipzen A."/>
            <person name="Khouja H.-R."/>
            <person name="Murat C."/>
            <person name="Ohm R."/>
            <person name="Olson A."/>
            <person name="Spatafora J."/>
            <person name="Veneault-Fourrey C."/>
            <person name="Henrissat B."/>
            <person name="Grigoriev I."/>
            <person name="Martin F."/>
            <person name="Perotto S."/>
        </authorList>
    </citation>
    <scope>NUCLEOTIDE SEQUENCE [LARGE SCALE GENOMIC DNA]</scope>
    <source>
        <strain evidence="2 3">E</strain>
    </source>
</reference>
<proteinExistence type="predicted"/>
<organism evidence="2 3">
    <name type="scientific">Hyaloscypha bicolor E</name>
    <dbReference type="NCBI Taxonomy" id="1095630"/>
    <lineage>
        <taxon>Eukaryota</taxon>
        <taxon>Fungi</taxon>
        <taxon>Dikarya</taxon>
        <taxon>Ascomycota</taxon>
        <taxon>Pezizomycotina</taxon>
        <taxon>Leotiomycetes</taxon>
        <taxon>Helotiales</taxon>
        <taxon>Hyaloscyphaceae</taxon>
        <taxon>Hyaloscypha</taxon>
        <taxon>Hyaloscypha bicolor</taxon>
    </lineage>
</organism>
<accession>A0A2J6TBN6</accession>
<feature type="compositionally biased region" description="Basic residues" evidence="1">
    <location>
        <begin position="229"/>
        <end position="238"/>
    </location>
</feature>
<dbReference type="GeneID" id="36596606"/>
<evidence type="ECO:0000313" key="2">
    <source>
        <dbReference type="EMBL" id="PMD60447.1"/>
    </source>
</evidence>
<dbReference type="RefSeq" id="XP_024737351.1">
    <property type="nucleotide sequence ID" value="XM_024888530.1"/>
</dbReference>
<name>A0A2J6TBN6_9HELO</name>
<protein>
    <submittedName>
        <fullName evidence="2">Uncharacterized protein</fullName>
    </submittedName>
</protein>
<dbReference type="AlphaFoldDB" id="A0A2J6TBN6"/>
<evidence type="ECO:0000313" key="3">
    <source>
        <dbReference type="Proteomes" id="UP000235371"/>
    </source>
</evidence>
<dbReference type="EMBL" id="KZ613790">
    <property type="protein sequence ID" value="PMD60447.1"/>
    <property type="molecule type" value="Genomic_DNA"/>
</dbReference>
<dbReference type="Proteomes" id="UP000235371">
    <property type="component" value="Unassembled WGS sequence"/>
</dbReference>
<gene>
    <name evidence="2" type="ORF">K444DRAFT_721723</name>
</gene>
<evidence type="ECO:0000256" key="1">
    <source>
        <dbReference type="SAM" id="MobiDB-lite"/>
    </source>
</evidence>